<dbReference type="InterPro" id="IPR000387">
    <property type="entry name" value="Tyr_Pase_dom"/>
</dbReference>
<proteinExistence type="predicted"/>
<dbReference type="InterPro" id="IPR003595">
    <property type="entry name" value="Tyr_Pase_cat"/>
</dbReference>
<evidence type="ECO:0000313" key="5">
    <source>
        <dbReference type="Ensembl" id="ENSXCOP00000000405.1"/>
    </source>
</evidence>
<dbReference type="SMART" id="SM00404">
    <property type="entry name" value="PTPc_motif"/>
    <property type="match status" value="1"/>
</dbReference>
<dbReference type="PANTHER" id="PTHR19134">
    <property type="entry name" value="RECEPTOR-TYPE TYROSINE-PROTEIN PHOSPHATASE"/>
    <property type="match status" value="1"/>
</dbReference>
<sequence length="137" mass="15795">MFNQNMNNGNFMGFFFICRPNVDSMETCWSLSSEERSVKHFHFTVWPDRGVPQGTEVLIQFRRIVRQDIESDGSESPTVVHCSDGVGRTGTFIALDFLLQQLEKQQAVGIKDFLHRMRRHRSHMVQTEVKLLYAASG</sequence>
<name>A0A3B5KRA1_9TELE</name>
<dbReference type="Proteomes" id="UP000261380">
    <property type="component" value="Unplaced"/>
</dbReference>
<dbReference type="SMART" id="SM00194">
    <property type="entry name" value="PTPc"/>
    <property type="match status" value="1"/>
</dbReference>
<dbReference type="EC" id="3.1.3.48" evidence="1"/>
<accession>A0A3B5KRA1</accession>
<reference evidence="5" key="2">
    <citation type="submission" date="2025-09" db="UniProtKB">
        <authorList>
            <consortium name="Ensembl"/>
        </authorList>
    </citation>
    <scope>IDENTIFICATION</scope>
</reference>
<evidence type="ECO:0000259" key="3">
    <source>
        <dbReference type="PROSITE" id="PS50055"/>
    </source>
</evidence>
<organism evidence="5 6">
    <name type="scientific">Xiphophorus couchianus</name>
    <name type="common">Monterrey platyfish</name>
    <dbReference type="NCBI Taxonomy" id="32473"/>
    <lineage>
        <taxon>Eukaryota</taxon>
        <taxon>Metazoa</taxon>
        <taxon>Chordata</taxon>
        <taxon>Craniata</taxon>
        <taxon>Vertebrata</taxon>
        <taxon>Euteleostomi</taxon>
        <taxon>Actinopterygii</taxon>
        <taxon>Neopterygii</taxon>
        <taxon>Teleostei</taxon>
        <taxon>Neoteleostei</taxon>
        <taxon>Acanthomorphata</taxon>
        <taxon>Ovalentaria</taxon>
        <taxon>Atherinomorphae</taxon>
        <taxon>Cyprinodontiformes</taxon>
        <taxon>Poeciliidae</taxon>
        <taxon>Poeciliinae</taxon>
        <taxon>Xiphophorus</taxon>
    </lineage>
</organism>
<dbReference type="InterPro" id="IPR016130">
    <property type="entry name" value="Tyr_Pase_AS"/>
</dbReference>
<dbReference type="Gene3D" id="3.90.190.10">
    <property type="entry name" value="Protein tyrosine phosphatase superfamily"/>
    <property type="match status" value="1"/>
</dbReference>
<evidence type="ECO:0000256" key="2">
    <source>
        <dbReference type="ARBA" id="ARBA00022912"/>
    </source>
</evidence>
<feature type="domain" description="Tyrosine-protein phosphatase" evidence="3">
    <location>
        <begin position="32"/>
        <end position="137"/>
    </location>
</feature>
<evidence type="ECO:0000313" key="6">
    <source>
        <dbReference type="Proteomes" id="UP000261380"/>
    </source>
</evidence>
<protein>
    <recommendedName>
        <fullName evidence="1">protein-tyrosine-phosphatase</fullName>
        <ecNumber evidence="1">3.1.3.48</ecNumber>
    </recommendedName>
</protein>
<dbReference type="InterPro" id="IPR050348">
    <property type="entry name" value="Protein-Tyr_Phosphatase"/>
</dbReference>
<dbReference type="PROSITE" id="PS50055">
    <property type="entry name" value="TYR_PHOSPHATASE_PTP"/>
    <property type="match status" value="1"/>
</dbReference>
<dbReference type="SUPFAM" id="SSF52799">
    <property type="entry name" value="(Phosphotyrosine protein) phosphatases II"/>
    <property type="match status" value="1"/>
</dbReference>
<evidence type="ECO:0000256" key="1">
    <source>
        <dbReference type="ARBA" id="ARBA00013064"/>
    </source>
</evidence>
<feature type="domain" description="Tyrosine specific protein phosphatases" evidence="4">
    <location>
        <begin position="55"/>
        <end position="132"/>
    </location>
</feature>
<dbReference type="InterPro" id="IPR000242">
    <property type="entry name" value="PTP_cat"/>
</dbReference>
<dbReference type="GeneTree" id="ENSGT00940000165368"/>
<dbReference type="STRING" id="32473.ENSXCOP00000000405"/>
<keyword evidence="2" id="KW-0378">Hydrolase</keyword>
<evidence type="ECO:0000259" key="4">
    <source>
        <dbReference type="PROSITE" id="PS50056"/>
    </source>
</evidence>
<dbReference type="Pfam" id="PF00102">
    <property type="entry name" value="Y_phosphatase"/>
    <property type="match status" value="1"/>
</dbReference>
<dbReference type="PROSITE" id="PS00383">
    <property type="entry name" value="TYR_PHOSPHATASE_1"/>
    <property type="match status" value="1"/>
</dbReference>
<keyword evidence="6" id="KW-1185">Reference proteome</keyword>
<dbReference type="GO" id="GO:0004725">
    <property type="term" value="F:protein tyrosine phosphatase activity"/>
    <property type="evidence" value="ECO:0007669"/>
    <property type="project" value="UniProtKB-EC"/>
</dbReference>
<dbReference type="PROSITE" id="PS50056">
    <property type="entry name" value="TYR_PHOSPHATASE_2"/>
    <property type="match status" value="1"/>
</dbReference>
<dbReference type="InterPro" id="IPR029021">
    <property type="entry name" value="Prot-tyrosine_phosphatase-like"/>
</dbReference>
<dbReference type="PRINTS" id="PR00700">
    <property type="entry name" value="PRTYPHPHTASE"/>
</dbReference>
<dbReference type="Ensembl" id="ENSXCOT00000000413.1">
    <property type="protein sequence ID" value="ENSXCOP00000000405.1"/>
    <property type="gene ID" value="ENSXCOG00000000357.1"/>
</dbReference>
<keyword evidence="2" id="KW-0904">Protein phosphatase</keyword>
<reference evidence="5" key="1">
    <citation type="submission" date="2025-08" db="UniProtKB">
        <authorList>
            <consortium name="Ensembl"/>
        </authorList>
    </citation>
    <scope>IDENTIFICATION</scope>
</reference>
<dbReference type="PANTHER" id="PTHR19134:SF545">
    <property type="entry name" value="RECEPTOR-TYPE TYROSINE-PROTEIN PHOSPHATASE H"/>
    <property type="match status" value="1"/>
</dbReference>
<dbReference type="AlphaFoldDB" id="A0A3B5KRA1"/>